<organism evidence="4 5">
    <name type="scientific">Miscanthus lutarioriparius</name>
    <dbReference type="NCBI Taxonomy" id="422564"/>
    <lineage>
        <taxon>Eukaryota</taxon>
        <taxon>Viridiplantae</taxon>
        <taxon>Streptophyta</taxon>
        <taxon>Embryophyta</taxon>
        <taxon>Tracheophyta</taxon>
        <taxon>Spermatophyta</taxon>
        <taxon>Magnoliopsida</taxon>
        <taxon>Liliopsida</taxon>
        <taxon>Poales</taxon>
        <taxon>Poaceae</taxon>
        <taxon>PACMAD clade</taxon>
        <taxon>Panicoideae</taxon>
        <taxon>Andropogonodae</taxon>
        <taxon>Andropogoneae</taxon>
        <taxon>Saccharinae</taxon>
        <taxon>Miscanthus</taxon>
    </lineage>
</organism>
<protein>
    <recommendedName>
        <fullName evidence="6">EMB2261</fullName>
    </recommendedName>
</protein>
<dbReference type="GO" id="GO:0099402">
    <property type="term" value="P:plant organ development"/>
    <property type="evidence" value="ECO:0007669"/>
    <property type="project" value="UniProtKB-ARBA"/>
</dbReference>
<sequence length="647" mass="70883">MPPSPAAPHDVAAVLRLLDSRDLPAAARLAAASASSSPLPLAAVLLHRPLPPRLGYSLHARAARAGLLADRYLANALLAFYVRLPDHLPHALRAFDDLPRRDVVAHSSVLAAFLRADLPRRALLQLRTMAAGGYGADDDVAPSAHALSASAKACAVLRDLRAGACVHGTTVVRGYGDDGVVLSALVDMYGHSGAPGDARRAFEEIGSPDGICYTSLISAFVRNDWFDEALRWFRAMLATDGVYPDGCTFGSMMTALGNLKRARQGREAHAQVVTRGLCGNVIVESSTLDMYAKCGMMVDAHKVFDRMKVRNAVSWCALLGGYCQSGKHEMVLSLFRQMYVEDNDWYSFGTLVRSCAGLSAVKLGKEIHCHFMRMRGCGDVIVESALVDLYAKCGVVEYAYRVFKRSIVRNMITWNAMICGCAQNGHGGRNYFNSMSKDYGIPPGIEHYNCIVDLLSRVELLEEAEDLVNKSPFRDDSSLWAAILGACATHTNPDVAVRVAKKMMELEPQYHLSYVLLENVYRTIGRWEDAVEVRRLMKSRKGNLLDTVPAADGSQTCGGIEYGLELLKLGVVYRIGDGRSTRIWRDNWIPREHNLRPIGSTRVCRLRDAKELGLQPVSKVSVFAAHWAHCSFILETNCAAVAGKLKA</sequence>
<dbReference type="Pfam" id="PF20431">
    <property type="entry name" value="E_motif"/>
    <property type="match status" value="1"/>
</dbReference>
<feature type="repeat" description="PPR" evidence="3">
    <location>
        <begin position="311"/>
        <end position="341"/>
    </location>
</feature>
<dbReference type="AlphaFoldDB" id="A0A811S7W1"/>
<keyword evidence="1" id="KW-0677">Repeat</keyword>
<dbReference type="SUPFAM" id="SSF48452">
    <property type="entry name" value="TPR-like"/>
    <property type="match status" value="1"/>
</dbReference>
<dbReference type="PANTHER" id="PTHR47928:SF155">
    <property type="entry name" value="OS05G0439300 PROTEIN"/>
    <property type="match status" value="1"/>
</dbReference>
<evidence type="ECO:0000256" key="1">
    <source>
        <dbReference type="ARBA" id="ARBA00022737"/>
    </source>
</evidence>
<evidence type="ECO:0008006" key="6">
    <source>
        <dbReference type="Google" id="ProtNLM"/>
    </source>
</evidence>
<dbReference type="OrthoDB" id="185373at2759"/>
<dbReference type="InterPro" id="IPR046848">
    <property type="entry name" value="E_motif"/>
</dbReference>
<evidence type="ECO:0000256" key="3">
    <source>
        <dbReference type="PROSITE-ProRule" id="PRU00708"/>
    </source>
</evidence>
<dbReference type="Proteomes" id="UP000604825">
    <property type="component" value="Unassembled WGS sequence"/>
</dbReference>
<dbReference type="PROSITE" id="PS51375">
    <property type="entry name" value="PPR"/>
    <property type="match status" value="2"/>
</dbReference>
<dbReference type="Pfam" id="PF01535">
    <property type="entry name" value="PPR"/>
    <property type="match status" value="5"/>
</dbReference>
<dbReference type="PANTHER" id="PTHR47928">
    <property type="entry name" value="REPEAT-CONTAINING PROTEIN, PUTATIVE-RELATED"/>
    <property type="match status" value="1"/>
</dbReference>
<gene>
    <name evidence="4" type="ORF">NCGR_LOCUS62725</name>
</gene>
<keyword evidence="5" id="KW-1185">Reference proteome</keyword>
<reference evidence="4" key="1">
    <citation type="submission" date="2020-10" db="EMBL/GenBank/DDBJ databases">
        <authorList>
            <person name="Han B."/>
            <person name="Lu T."/>
            <person name="Zhao Q."/>
            <person name="Huang X."/>
            <person name="Zhao Y."/>
        </authorList>
    </citation>
    <scope>NUCLEOTIDE SEQUENCE</scope>
</reference>
<name>A0A811S7W1_9POAL</name>
<evidence type="ECO:0000313" key="4">
    <source>
        <dbReference type="EMBL" id="CAD6338627.1"/>
    </source>
</evidence>
<accession>A0A811S7W1</accession>
<dbReference type="InterPro" id="IPR050421">
    <property type="entry name" value="PPR"/>
</dbReference>
<feature type="repeat" description="PPR" evidence="3">
    <location>
        <begin position="209"/>
        <end position="244"/>
    </location>
</feature>
<dbReference type="FunFam" id="1.25.40.10:FF:000158">
    <property type="entry name" value="pentatricopeptide repeat-containing protein At2g33680"/>
    <property type="match status" value="1"/>
</dbReference>
<dbReference type="InterPro" id="IPR002885">
    <property type="entry name" value="PPR_rpt"/>
</dbReference>
<comment type="caution">
    <text evidence="4">The sequence shown here is derived from an EMBL/GenBank/DDBJ whole genome shotgun (WGS) entry which is preliminary data.</text>
</comment>
<evidence type="ECO:0000313" key="5">
    <source>
        <dbReference type="Proteomes" id="UP000604825"/>
    </source>
</evidence>
<dbReference type="EMBL" id="CAJGYO010000019">
    <property type="protein sequence ID" value="CAD6338627.1"/>
    <property type="molecule type" value="Genomic_DNA"/>
</dbReference>
<evidence type="ECO:0000256" key="2">
    <source>
        <dbReference type="ARBA" id="ARBA00022946"/>
    </source>
</evidence>
<dbReference type="Gene3D" id="1.25.40.10">
    <property type="entry name" value="Tetratricopeptide repeat domain"/>
    <property type="match status" value="4"/>
</dbReference>
<dbReference type="FunFam" id="1.25.40.10:FF:002584">
    <property type="entry name" value="Pentatricopeptide repeat-containing protein"/>
    <property type="match status" value="1"/>
</dbReference>
<dbReference type="FunFam" id="1.25.40.10:FF:001388">
    <property type="entry name" value="Pentatricopeptide repeat-containing protein"/>
    <property type="match status" value="1"/>
</dbReference>
<proteinExistence type="predicted"/>
<dbReference type="InterPro" id="IPR011990">
    <property type="entry name" value="TPR-like_helical_dom_sf"/>
</dbReference>
<keyword evidence="2" id="KW-0809">Transit peptide</keyword>
<dbReference type="NCBIfam" id="TIGR00756">
    <property type="entry name" value="PPR"/>
    <property type="match status" value="2"/>
</dbReference>